<dbReference type="RefSeq" id="WP_108184735.1">
    <property type="nucleotide sequence ID" value="NZ_JAEKCZ010000026.1"/>
</dbReference>
<dbReference type="EMBL" id="JAEKCZ010000026">
    <property type="protein sequence ID" value="MBJ2259184.1"/>
    <property type="molecule type" value="Genomic_DNA"/>
</dbReference>
<organism evidence="1 2">
    <name type="scientific">Pseudomonas psychrophila</name>
    <dbReference type="NCBI Taxonomy" id="122355"/>
    <lineage>
        <taxon>Bacteria</taxon>
        <taxon>Pseudomonadati</taxon>
        <taxon>Pseudomonadota</taxon>
        <taxon>Gammaproteobacteria</taxon>
        <taxon>Pseudomonadales</taxon>
        <taxon>Pseudomonadaceae</taxon>
        <taxon>Pseudomonas</taxon>
    </lineage>
</organism>
<sequence>MIVGQQKFPWTSHGITFTSRSHLERTVERLAHGQTLEHVSAAQKLLREAHQHHKLSADQYTEIKGRLHL</sequence>
<name>A0A8I1K6V2_9PSED</name>
<gene>
    <name evidence="1" type="ORF">JFT45_22035</name>
</gene>
<comment type="caution">
    <text evidence="1">The sequence shown here is derived from an EMBL/GenBank/DDBJ whole genome shotgun (WGS) entry which is preliminary data.</text>
</comment>
<evidence type="ECO:0000313" key="2">
    <source>
        <dbReference type="Proteomes" id="UP000658390"/>
    </source>
</evidence>
<evidence type="ECO:0000313" key="1">
    <source>
        <dbReference type="EMBL" id="MBJ2259184.1"/>
    </source>
</evidence>
<protein>
    <submittedName>
        <fullName evidence="1">Uncharacterized protein</fullName>
    </submittedName>
</protein>
<proteinExistence type="predicted"/>
<accession>A0A8I1K6V2</accession>
<dbReference type="Proteomes" id="UP000658390">
    <property type="component" value="Unassembled WGS sequence"/>
</dbReference>
<dbReference type="AlphaFoldDB" id="A0A8I1K6V2"/>
<reference evidence="1" key="1">
    <citation type="submission" date="2020-12" db="EMBL/GenBank/DDBJ databases">
        <title>Antibiotic resistance and phylogeny of Pseudomonas spp. isolated over three decades from chicken meat in the Norwegian food chain.</title>
        <authorList>
            <person name="Moen B."/>
        </authorList>
    </citation>
    <scope>NUCLEOTIDE SEQUENCE</scope>
    <source>
        <strain evidence="1">MF6762</strain>
    </source>
</reference>